<feature type="region of interest" description="Disordered" evidence="1">
    <location>
        <begin position="655"/>
        <end position="674"/>
    </location>
</feature>
<dbReference type="AlphaFoldDB" id="A0A369WK67"/>
<sequence>MFLVDQLNNANRQAQPSEAAAGLRRLEALLSIGQSRTGQVVQVTPQPLPAATTPQGGAQQPAGAATSQPAAPTQSQPGAQTPAASNPASPAAPAGSATTGQAPTTGTTGTTTTAQQSSYLIQVRIEGRLYELLTQRPIDPGTRVQVSRDAGGQISLQLGSAPATSTPNPASSGHSANPAPANPSQGPASAQAQPQASTRSAGQPATPNAAPQAGTTNAPATTAGRAAVATATAPSATTQLATPTARDAVTASTLPSNTAQQPTSSPTTARSDSGSATLERVNLQLQRGQVPTGQRLQAEVISARALPQATPPAQPSASAQAPLVNGSPRAAAPAAGSPPATPAGPASQPAQPPQNHLLRVRVEGRTLELVSPRTIEPGTRIQIQQRADGRLSTELPNLRTRSIEQALRENLPQQQVPAPLLNLLSGAQASGQLQQAKPVLLDLVQILLGRSLPNPQQADAETVRQQVQNSGTLLENKLARGDTQNLNQDHKALLLKLSDQLNQGGSQRELPASLSDRISQLTQQALSRVLVNQLTSAAPQLQEGGSEANRTLALDIPVMWQGKTENLQLQIRRDDGSAVETPQGMSYRWQVRLNFEINQTERLQAELTLEAERISVIWSGDQQIRRLVEQQLDKLGERFERIGLDVKTLGVRDETAQPEPTVKPPRSRLIDIKT</sequence>
<feature type="region of interest" description="Disordered" evidence="1">
    <location>
        <begin position="307"/>
        <end position="354"/>
    </location>
</feature>
<feature type="compositionally biased region" description="Polar residues" evidence="1">
    <location>
        <begin position="250"/>
        <end position="276"/>
    </location>
</feature>
<dbReference type="Proteomes" id="UP000253769">
    <property type="component" value="Unassembled WGS sequence"/>
</dbReference>
<feature type="compositionally biased region" description="Low complexity" evidence="1">
    <location>
        <begin position="167"/>
        <end position="245"/>
    </location>
</feature>
<feature type="compositionally biased region" description="Polar residues" evidence="1">
    <location>
        <begin position="34"/>
        <end position="43"/>
    </location>
</feature>
<organism evidence="2 3">
    <name type="scientific">Motiliproteus coralliicola</name>
    <dbReference type="NCBI Taxonomy" id="2283196"/>
    <lineage>
        <taxon>Bacteria</taxon>
        <taxon>Pseudomonadati</taxon>
        <taxon>Pseudomonadota</taxon>
        <taxon>Gammaproteobacteria</taxon>
        <taxon>Oceanospirillales</taxon>
        <taxon>Oceanospirillaceae</taxon>
        <taxon>Motiliproteus</taxon>
    </lineage>
</organism>
<protein>
    <submittedName>
        <fullName evidence="2">Flagellar hook-length control protein FliK</fullName>
    </submittedName>
</protein>
<evidence type="ECO:0000256" key="1">
    <source>
        <dbReference type="SAM" id="MobiDB-lite"/>
    </source>
</evidence>
<keyword evidence="2" id="KW-0282">Flagellum</keyword>
<reference evidence="2 3" key="1">
    <citation type="submission" date="2018-07" db="EMBL/GenBank/DDBJ databases">
        <title>Motiliproteus coralliicola sp. nov., a bacterium isolated from Coral.</title>
        <authorList>
            <person name="Wang G."/>
        </authorList>
    </citation>
    <scope>NUCLEOTIDE SEQUENCE [LARGE SCALE GENOMIC DNA]</scope>
    <source>
        <strain evidence="2 3">C34</strain>
    </source>
</reference>
<keyword evidence="2" id="KW-0966">Cell projection</keyword>
<keyword evidence="3" id="KW-1185">Reference proteome</keyword>
<feature type="region of interest" description="Disordered" evidence="1">
    <location>
        <begin position="34"/>
        <end position="113"/>
    </location>
</feature>
<evidence type="ECO:0000313" key="2">
    <source>
        <dbReference type="EMBL" id="RDE22440.1"/>
    </source>
</evidence>
<gene>
    <name evidence="2" type="ORF">DV711_07490</name>
</gene>
<keyword evidence="2" id="KW-0969">Cilium</keyword>
<feature type="compositionally biased region" description="Low complexity" evidence="1">
    <location>
        <begin position="315"/>
        <end position="349"/>
    </location>
</feature>
<feature type="compositionally biased region" description="Polar residues" evidence="1">
    <location>
        <begin position="157"/>
        <end position="166"/>
    </location>
</feature>
<comment type="caution">
    <text evidence="2">The sequence shown here is derived from an EMBL/GenBank/DDBJ whole genome shotgun (WGS) entry which is preliminary data.</text>
</comment>
<feature type="region of interest" description="Disordered" evidence="1">
    <location>
        <begin position="157"/>
        <end position="276"/>
    </location>
</feature>
<name>A0A369WK67_9GAMM</name>
<feature type="compositionally biased region" description="Low complexity" evidence="1">
    <location>
        <begin position="49"/>
        <end position="113"/>
    </location>
</feature>
<accession>A0A369WK67</accession>
<dbReference type="EMBL" id="QQOH01000002">
    <property type="protein sequence ID" value="RDE22440.1"/>
    <property type="molecule type" value="Genomic_DNA"/>
</dbReference>
<proteinExistence type="predicted"/>
<evidence type="ECO:0000313" key="3">
    <source>
        <dbReference type="Proteomes" id="UP000253769"/>
    </source>
</evidence>